<dbReference type="GO" id="GO:0005730">
    <property type="term" value="C:nucleolus"/>
    <property type="evidence" value="ECO:0007669"/>
    <property type="project" value="UniProtKB-SubCell"/>
</dbReference>
<dbReference type="InterPro" id="IPR015847">
    <property type="entry name" value="ExoRNase_PH_dom2"/>
</dbReference>
<dbReference type="InterPro" id="IPR001247">
    <property type="entry name" value="ExoRNase_PH_dom1"/>
</dbReference>
<dbReference type="PANTHER" id="PTHR11953:SF0">
    <property type="entry name" value="EXOSOME COMPLEX COMPONENT RRP41"/>
    <property type="match status" value="1"/>
</dbReference>
<evidence type="ECO:0000256" key="1">
    <source>
        <dbReference type="ARBA" id="ARBA00004496"/>
    </source>
</evidence>
<dbReference type="SUPFAM" id="SSF54211">
    <property type="entry name" value="Ribosomal protein S5 domain 2-like"/>
    <property type="match status" value="1"/>
</dbReference>
<dbReference type="GO" id="GO:0003723">
    <property type="term" value="F:RNA binding"/>
    <property type="evidence" value="ECO:0007669"/>
    <property type="project" value="TreeGrafter"/>
</dbReference>
<evidence type="ECO:0000256" key="3">
    <source>
        <dbReference type="ARBA" id="ARBA00006678"/>
    </source>
</evidence>
<evidence type="ECO:0000259" key="10">
    <source>
        <dbReference type="Pfam" id="PF03725"/>
    </source>
</evidence>
<dbReference type="AlphaFoldDB" id="A0A1V9XD12"/>
<evidence type="ECO:0000313" key="12">
    <source>
        <dbReference type="Proteomes" id="UP000192247"/>
    </source>
</evidence>
<dbReference type="OrthoDB" id="27298at2759"/>
<dbReference type="GO" id="GO:0000176">
    <property type="term" value="C:nuclear exosome (RNase complex)"/>
    <property type="evidence" value="ECO:0007669"/>
    <property type="project" value="TreeGrafter"/>
</dbReference>
<feature type="domain" description="Exoribonuclease phosphorolytic" evidence="10">
    <location>
        <begin position="155"/>
        <end position="219"/>
    </location>
</feature>
<comment type="caution">
    <text evidence="11">The sequence shown here is derived from an EMBL/GenBank/DDBJ whole genome shotgun (WGS) entry which is preliminary data.</text>
</comment>
<dbReference type="STRING" id="418985.A0A1V9XD12"/>
<sequence>MSDYQYLSEEGFRVDGRRASEMRKLDCSLGVFTQADGSAHVKQGNTVVLAAVYGPHEVRGNRIKALHDRAVVNCQFSAATFSTAERKRRPRGDTKSVAMTLHLQQTFEAAVLTSLYPRYQIDVFVEVLQADGSLLSVAINAATMALVDAGIGMRDYVCACSAGFFGDTALLDLNNLEESHKGTGLTVAILPKTERVVLVDMSSKIHADHVTKTIEAAVEGCKDIHAAFDAKIKDRVGKLPALINTDN</sequence>
<comment type="subunit">
    <text evidence="7">Component of the RNA exosome complex.</text>
</comment>
<dbReference type="GO" id="GO:0016075">
    <property type="term" value="P:rRNA catabolic process"/>
    <property type="evidence" value="ECO:0007669"/>
    <property type="project" value="TreeGrafter"/>
</dbReference>
<comment type="subcellular location">
    <subcellularLocation>
        <location evidence="1">Cytoplasm</location>
    </subcellularLocation>
    <subcellularLocation>
        <location evidence="2">Nucleus</location>
        <location evidence="2">Nucleolus</location>
    </subcellularLocation>
</comment>
<dbReference type="EMBL" id="MNPL01014615">
    <property type="protein sequence ID" value="OQR71427.1"/>
    <property type="molecule type" value="Genomic_DNA"/>
</dbReference>
<dbReference type="SUPFAM" id="SSF55666">
    <property type="entry name" value="Ribonuclease PH domain 2-like"/>
    <property type="match status" value="1"/>
</dbReference>
<evidence type="ECO:0000256" key="4">
    <source>
        <dbReference type="ARBA" id="ARBA00022490"/>
    </source>
</evidence>
<feature type="domain" description="Exoribonuclease phosphorolytic" evidence="9">
    <location>
        <begin position="21"/>
        <end position="151"/>
    </location>
</feature>
<dbReference type="GO" id="GO:0034475">
    <property type="term" value="P:U4 snRNA 3'-end processing"/>
    <property type="evidence" value="ECO:0007669"/>
    <property type="project" value="TreeGrafter"/>
</dbReference>
<dbReference type="PANTHER" id="PTHR11953">
    <property type="entry name" value="EXOSOME COMPLEX COMPONENT"/>
    <property type="match status" value="1"/>
</dbReference>
<dbReference type="FunFam" id="3.30.230.70:FF:000004">
    <property type="entry name" value="Exosome complex component Rrp41"/>
    <property type="match status" value="1"/>
</dbReference>
<name>A0A1V9XD12_9ACAR</name>
<dbReference type="InterPro" id="IPR020568">
    <property type="entry name" value="Ribosomal_Su5_D2-typ_SF"/>
</dbReference>
<evidence type="ECO:0000256" key="2">
    <source>
        <dbReference type="ARBA" id="ARBA00004604"/>
    </source>
</evidence>
<dbReference type="Pfam" id="PF01138">
    <property type="entry name" value="RNase_PH"/>
    <property type="match status" value="1"/>
</dbReference>
<dbReference type="GO" id="GO:0071051">
    <property type="term" value="P:poly(A)-dependent snoRNA 3'-end processing"/>
    <property type="evidence" value="ECO:0007669"/>
    <property type="project" value="TreeGrafter"/>
</dbReference>
<dbReference type="Gene3D" id="3.30.230.70">
    <property type="entry name" value="GHMP Kinase, N-terminal domain"/>
    <property type="match status" value="1"/>
</dbReference>
<dbReference type="InParanoid" id="A0A1V9XD12"/>
<evidence type="ECO:0000256" key="8">
    <source>
        <dbReference type="ARBA" id="ARBA00073078"/>
    </source>
</evidence>
<reference evidence="11 12" key="1">
    <citation type="journal article" date="2017" name="Gigascience">
        <title>Draft genome of the honey bee ectoparasitic mite, Tropilaelaps mercedesae, is shaped by the parasitic life history.</title>
        <authorList>
            <person name="Dong X."/>
            <person name="Armstrong S.D."/>
            <person name="Xia D."/>
            <person name="Makepeace B.L."/>
            <person name="Darby A.C."/>
            <person name="Kadowaki T."/>
        </authorList>
    </citation>
    <scope>NUCLEOTIDE SEQUENCE [LARGE SCALE GENOMIC DNA]</scope>
    <source>
        <strain evidence="11">Wuxi-XJTLU</strain>
    </source>
</reference>
<gene>
    <name evidence="11" type="ORF">BIW11_11009</name>
</gene>
<dbReference type="FunCoup" id="A0A1V9XD12">
    <property type="interactions" value="1167"/>
</dbReference>
<organism evidence="11 12">
    <name type="scientific">Tropilaelaps mercedesae</name>
    <dbReference type="NCBI Taxonomy" id="418985"/>
    <lineage>
        <taxon>Eukaryota</taxon>
        <taxon>Metazoa</taxon>
        <taxon>Ecdysozoa</taxon>
        <taxon>Arthropoda</taxon>
        <taxon>Chelicerata</taxon>
        <taxon>Arachnida</taxon>
        <taxon>Acari</taxon>
        <taxon>Parasitiformes</taxon>
        <taxon>Mesostigmata</taxon>
        <taxon>Gamasina</taxon>
        <taxon>Dermanyssoidea</taxon>
        <taxon>Laelapidae</taxon>
        <taxon>Tropilaelaps</taxon>
    </lineage>
</organism>
<comment type="similarity">
    <text evidence="3">Belongs to the RNase PH family.</text>
</comment>
<evidence type="ECO:0000259" key="9">
    <source>
        <dbReference type="Pfam" id="PF01138"/>
    </source>
</evidence>
<dbReference type="InterPro" id="IPR036345">
    <property type="entry name" value="ExoRNase_PH_dom2_sf"/>
</dbReference>
<keyword evidence="4" id="KW-0963">Cytoplasm</keyword>
<evidence type="ECO:0000256" key="5">
    <source>
        <dbReference type="ARBA" id="ARBA00022835"/>
    </source>
</evidence>
<evidence type="ECO:0000256" key="6">
    <source>
        <dbReference type="ARBA" id="ARBA00058393"/>
    </source>
</evidence>
<accession>A0A1V9XD12</accession>
<dbReference type="GO" id="GO:0071028">
    <property type="term" value="P:nuclear mRNA surveillance"/>
    <property type="evidence" value="ECO:0007669"/>
    <property type="project" value="TreeGrafter"/>
</dbReference>
<proteinExistence type="inferred from homology"/>
<dbReference type="Pfam" id="PF03725">
    <property type="entry name" value="RNase_PH_C"/>
    <property type="match status" value="1"/>
</dbReference>
<protein>
    <recommendedName>
        <fullName evidence="8">Putative exosome complex component RRP41</fullName>
    </recommendedName>
</protein>
<dbReference type="InterPro" id="IPR027408">
    <property type="entry name" value="PNPase/RNase_PH_dom_sf"/>
</dbReference>
<comment type="function">
    <text evidence="6">Non-catalytic component of the RNA exosome complex which has 3'-&gt;5' exoribonuclease activity and participates in a multitude of cellular RNA processing and degradation events.</text>
</comment>
<dbReference type="CDD" id="cd11370">
    <property type="entry name" value="RNase_PH_RRP41"/>
    <property type="match status" value="1"/>
</dbReference>
<evidence type="ECO:0000256" key="7">
    <source>
        <dbReference type="ARBA" id="ARBA00062379"/>
    </source>
</evidence>
<evidence type="ECO:0000313" key="11">
    <source>
        <dbReference type="EMBL" id="OQR71427.1"/>
    </source>
</evidence>
<dbReference type="Proteomes" id="UP000192247">
    <property type="component" value="Unassembled WGS sequence"/>
</dbReference>
<keyword evidence="12" id="KW-1185">Reference proteome</keyword>
<dbReference type="InterPro" id="IPR050080">
    <property type="entry name" value="RNase_PH"/>
</dbReference>
<dbReference type="GO" id="GO:0000177">
    <property type="term" value="C:cytoplasmic exosome (RNase complex)"/>
    <property type="evidence" value="ECO:0007669"/>
    <property type="project" value="TreeGrafter"/>
</dbReference>
<keyword evidence="5" id="KW-0271">Exosome</keyword>